<reference evidence="5" key="1">
    <citation type="journal article" date="2015" name="Nature">
        <title>Complex archaea that bridge the gap between prokaryotes and eukaryotes.</title>
        <authorList>
            <person name="Spang A."/>
            <person name="Saw J.H."/>
            <person name="Jorgensen S.L."/>
            <person name="Zaremba-Niedzwiedzka K."/>
            <person name="Martijn J."/>
            <person name="Lind A.E."/>
            <person name="van Eijk R."/>
            <person name="Schleper C."/>
            <person name="Guy L."/>
            <person name="Ettema T.J."/>
        </authorList>
    </citation>
    <scope>NUCLEOTIDE SEQUENCE</scope>
</reference>
<evidence type="ECO:0000256" key="1">
    <source>
        <dbReference type="ARBA" id="ARBA00007358"/>
    </source>
</evidence>
<name>A0A0F9AIM1_9ZZZZ</name>
<organism evidence="5">
    <name type="scientific">marine sediment metagenome</name>
    <dbReference type="NCBI Taxonomy" id="412755"/>
    <lineage>
        <taxon>unclassified sequences</taxon>
        <taxon>metagenomes</taxon>
        <taxon>ecological metagenomes</taxon>
    </lineage>
</organism>
<dbReference type="PANTHER" id="PTHR11496">
    <property type="entry name" value="ALCOHOL DEHYDROGENASE"/>
    <property type="match status" value="1"/>
</dbReference>
<dbReference type="Gene3D" id="3.40.50.1970">
    <property type="match status" value="1"/>
</dbReference>
<dbReference type="Pfam" id="PF00465">
    <property type="entry name" value="Fe-ADH"/>
    <property type="match status" value="1"/>
</dbReference>
<feature type="non-terminal residue" evidence="5">
    <location>
        <position position="217"/>
    </location>
</feature>
<dbReference type="AlphaFoldDB" id="A0A0F9AIM1"/>
<comment type="caution">
    <text evidence="5">The sequence shown here is derived from an EMBL/GenBank/DDBJ whole genome shotgun (WGS) entry which is preliminary data.</text>
</comment>
<dbReference type="GO" id="GO:0046872">
    <property type="term" value="F:metal ion binding"/>
    <property type="evidence" value="ECO:0007669"/>
    <property type="project" value="InterPro"/>
</dbReference>
<keyword evidence="2" id="KW-0560">Oxidoreductase</keyword>
<accession>A0A0F9AIM1</accession>
<dbReference type="InterPro" id="IPR001670">
    <property type="entry name" value="ADH_Fe/GldA"/>
</dbReference>
<gene>
    <name evidence="5" type="ORF">LCGC14_2567970</name>
</gene>
<dbReference type="PANTHER" id="PTHR11496:SF102">
    <property type="entry name" value="ALCOHOL DEHYDROGENASE 4"/>
    <property type="match status" value="1"/>
</dbReference>
<feature type="domain" description="Alcohol dehydrogenase iron-type/glycerol dehydrogenase GldA" evidence="4">
    <location>
        <begin position="8"/>
        <end position="175"/>
    </location>
</feature>
<dbReference type="InterPro" id="IPR039697">
    <property type="entry name" value="Alcohol_dehydrogenase_Fe"/>
</dbReference>
<evidence type="ECO:0000256" key="2">
    <source>
        <dbReference type="ARBA" id="ARBA00023002"/>
    </source>
</evidence>
<dbReference type="CDD" id="cd08551">
    <property type="entry name" value="Fe-ADH"/>
    <property type="match status" value="1"/>
</dbReference>
<dbReference type="EMBL" id="LAZR01042566">
    <property type="protein sequence ID" value="KKL09225.1"/>
    <property type="molecule type" value="Genomic_DNA"/>
</dbReference>
<dbReference type="GO" id="GO:0004022">
    <property type="term" value="F:alcohol dehydrogenase (NAD+) activity"/>
    <property type="evidence" value="ECO:0007669"/>
    <property type="project" value="TreeGrafter"/>
</dbReference>
<dbReference type="PROSITE" id="PS00913">
    <property type="entry name" value="ADH_IRON_1"/>
    <property type="match status" value="1"/>
</dbReference>
<dbReference type="FunFam" id="3.40.50.1970:FF:000003">
    <property type="entry name" value="Alcohol dehydrogenase, iron-containing"/>
    <property type="match status" value="1"/>
</dbReference>
<dbReference type="Gene3D" id="1.20.1090.10">
    <property type="entry name" value="Dehydroquinate synthase-like - alpha domain"/>
    <property type="match status" value="1"/>
</dbReference>
<evidence type="ECO:0000256" key="3">
    <source>
        <dbReference type="ARBA" id="ARBA00023027"/>
    </source>
</evidence>
<comment type="similarity">
    <text evidence="1">Belongs to the iron-containing alcohol dehydrogenase family.</text>
</comment>
<keyword evidence="3" id="KW-0520">NAD</keyword>
<dbReference type="InterPro" id="IPR018211">
    <property type="entry name" value="ADH_Fe_CS"/>
</dbReference>
<evidence type="ECO:0000313" key="5">
    <source>
        <dbReference type="EMBL" id="KKL09225.1"/>
    </source>
</evidence>
<sequence>MQCEFFLPERIIFGEGVSLQAGDCVKDLKGNKAFIVTDKVVAGLDAFKDIQKSLNKENVDYYIYAEVDPNPSDIQVEKGAKLYKKEGADVLVAIGGGSAIDSAKDIGILVNNGGSIRDYDGADRFKNQTPPLTIPTTAGTGSEVTMWSVITNTQDNYKMAPGGWKLLPKIALVDPVMMASMPPGMTAGTGLDALSHAVEAYCVPWPMPQTDALAISA</sequence>
<dbReference type="SUPFAM" id="SSF56796">
    <property type="entry name" value="Dehydroquinate synthase-like"/>
    <property type="match status" value="1"/>
</dbReference>
<evidence type="ECO:0000259" key="4">
    <source>
        <dbReference type="Pfam" id="PF00465"/>
    </source>
</evidence>
<protein>
    <recommendedName>
        <fullName evidence="4">Alcohol dehydrogenase iron-type/glycerol dehydrogenase GldA domain-containing protein</fullName>
    </recommendedName>
</protein>
<proteinExistence type="inferred from homology"/>